<protein>
    <submittedName>
        <fullName evidence="7">NADPH-dependent oxidoreductase</fullName>
    </submittedName>
</protein>
<evidence type="ECO:0000256" key="5">
    <source>
        <dbReference type="PIRNR" id="PIRNR005426"/>
    </source>
</evidence>
<evidence type="ECO:0000313" key="7">
    <source>
        <dbReference type="EMBL" id="KMM37830.1"/>
    </source>
</evidence>
<reference evidence="7" key="1">
    <citation type="submission" date="2015-06" db="EMBL/GenBank/DDBJ databases">
        <authorList>
            <person name="Liu B."/>
            <person name="Wang J."/>
            <person name="Zhu Y."/>
            <person name="Liu G."/>
            <person name="Chen Q."/>
            <person name="Zheng C."/>
            <person name="Che J."/>
            <person name="Ge C."/>
            <person name="Shi H."/>
            <person name="Pan Z."/>
            <person name="Liu X."/>
        </authorList>
    </citation>
    <scope>NUCLEOTIDE SEQUENCE [LARGE SCALE GENOMIC DNA]</scope>
    <source>
        <strain evidence="7">DSM 16346</strain>
    </source>
</reference>
<organism evidence="7 8">
    <name type="scientific">Guptibacillus hwajinpoensis</name>
    <dbReference type="NCBI Taxonomy" id="208199"/>
    <lineage>
        <taxon>Bacteria</taxon>
        <taxon>Bacillati</taxon>
        <taxon>Bacillota</taxon>
        <taxon>Bacilli</taxon>
        <taxon>Bacillales</taxon>
        <taxon>Guptibacillaceae</taxon>
        <taxon>Guptibacillus</taxon>
    </lineage>
</organism>
<proteinExistence type="inferred from homology"/>
<dbReference type="STRING" id="157733.AB986_00345"/>
<feature type="domain" description="Nitroreductase" evidence="6">
    <location>
        <begin position="10"/>
        <end position="165"/>
    </location>
</feature>
<dbReference type="CDD" id="cd02146">
    <property type="entry name" value="NfsA-like"/>
    <property type="match status" value="1"/>
</dbReference>
<keyword evidence="2 5" id="KW-0285">Flavoprotein</keyword>
<sequence>MNQTIETMLAHRSIRAFKDEPLTDDQVFTLVKAAQSASTSSYIQAYSIIGVKDQEKKKKLAKLAGEQSYVETNGHFFVFCADYHRHHAAAEMHGTTVTETTQTTEKFMVGLIDASLAAQNASVAAESMGLGICYIGGIRNALEEVSDLLNLPNYVVPLFGLCVGYPDQAPDVKPRLPLKNIYHVDEYEQNTDVFKESLREYDQTISAYYGERTGGQRTAGWSSLMANKLTTPVRTYMKKFLENKGFPLK</sequence>
<dbReference type="InterPro" id="IPR016446">
    <property type="entry name" value="Flavin_OxRdtase_Frp"/>
</dbReference>
<evidence type="ECO:0000313" key="8">
    <source>
        <dbReference type="Proteomes" id="UP000035996"/>
    </source>
</evidence>
<comment type="caution">
    <text evidence="7">The sequence shown here is derived from an EMBL/GenBank/DDBJ whole genome shotgun (WGS) entry which is preliminary data.</text>
</comment>
<dbReference type="AlphaFoldDB" id="A0A0J6CXB3"/>
<dbReference type="Pfam" id="PF00881">
    <property type="entry name" value="Nitroreductase"/>
    <property type="match status" value="1"/>
</dbReference>
<evidence type="ECO:0000256" key="1">
    <source>
        <dbReference type="ARBA" id="ARBA00008366"/>
    </source>
</evidence>
<keyword evidence="3 5" id="KW-0288">FMN</keyword>
<dbReference type="PANTHER" id="PTHR43425:SF3">
    <property type="entry name" value="NADPH-DEPENDENT OXIDOREDUCTASE"/>
    <property type="match status" value="1"/>
</dbReference>
<dbReference type="InterPro" id="IPR000415">
    <property type="entry name" value="Nitroreductase-like"/>
</dbReference>
<dbReference type="PANTHER" id="PTHR43425">
    <property type="entry name" value="OXYGEN-INSENSITIVE NADPH NITROREDUCTASE"/>
    <property type="match status" value="1"/>
</dbReference>
<dbReference type="InterPro" id="IPR029479">
    <property type="entry name" value="Nitroreductase"/>
</dbReference>
<name>A0A0J6CXB3_9BACL</name>
<dbReference type="EMBL" id="LELK01000001">
    <property type="protein sequence ID" value="KMM37830.1"/>
    <property type="molecule type" value="Genomic_DNA"/>
</dbReference>
<keyword evidence="4 5" id="KW-0560">Oxidoreductase</keyword>
<dbReference type="PATRIC" id="fig|157733.3.peg.2269"/>
<dbReference type="GO" id="GO:0016491">
    <property type="term" value="F:oxidoreductase activity"/>
    <property type="evidence" value="ECO:0007669"/>
    <property type="project" value="UniProtKB-UniRule"/>
</dbReference>
<dbReference type="RefSeq" id="WP_048308903.1">
    <property type="nucleotide sequence ID" value="NZ_CP119526.1"/>
</dbReference>
<dbReference type="PIRSF" id="PIRSF005426">
    <property type="entry name" value="Frp"/>
    <property type="match status" value="1"/>
</dbReference>
<dbReference type="SUPFAM" id="SSF55469">
    <property type="entry name" value="FMN-dependent nitroreductase-like"/>
    <property type="match status" value="1"/>
</dbReference>
<dbReference type="OrthoDB" id="9775805at2"/>
<evidence type="ECO:0000256" key="3">
    <source>
        <dbReference type="ARBA" id="ARBA00022643"/>
    </source>
</evidence>
<comment type="similarity">
    <text evidence="1 5">Belongs to the flavin oxidoreductase frp family.</text>
</comment>
<dbReference type="Proteomes" id="UP000035996">
    <property type="component" value="Unassembled WGS sequence"/>
</dbReference>
<keyword evidence="8" id="KW-1185">Reference proteome</keyword>
<evidence type="ECO:0000256" key="2">
    <source>
        <dbReference type="ARBA" id="ARBA00022630"/>
    </source>
</evidence>
<evidence type="ECO:0000256" key="4">
    <source>
        <dbReference type="ARBA" id="ARBA00023002"/>
    </source>
</evidence>
<accession>A0A0J6CXB3</accession>
<keyword evidence="5" id="KW-0521">NADP</keyword>
<evidence type="ECO:0000259" key="6">
    <source>
        <dbReference type="Pfam" id="PF00881"/>
    </source>
</evidence>
<dbReference type="NCBIfam" id="NF008033">
    <property type="entry name" value="PRK10765.1"/>
    <property type="match status" value="1"/>
</dbReference>
<dbReference type="Gene3D" id="3.40.109.10">
    <property type="entry name" value="NADH Oxidase"/>
    <property type="match status" value="1"/>
</dbReference>
<gene>
    <name evidence="7" type="ORF">AB986_00345</name>
</gene>